<name>A0A2N5M0B8_9BACI</name>
<evidence type="ECO:0000259" key="1">
    <source>
        <dbReference type="Pfam" id="PF00535"/>
    </source>
</evidence>
<dbReference type="SUPFAM" id="SSF53448">
    <property type="entry name" value="Nucleotide-diphospho-sugar transferases"/>
    <property type="match status" value="1"/>
</dbReference>
<proteinExistence type="predicted"/>
<feature type="domain" description="Glycosyltransferase 2-like" evidence="1">
    <location>
        <begin position="8"/>
        <end position="135"/>
    </location>
</feature>
<dbReference type="InterPro" id="IPR050834">
    <property type="entry name" value="Glycosyltransf_2"/>
</dbReference>
<evidence type="ECO:0000313" key="3">
    <source>
        <dbReference type="Proteomes" id="UP000234748"/>
    </source>
</evidence>
<organism evidence="2 3">
    <name type="scientific">Peribacillus deserti</name>
    <dbReference type="NCBI Taxonomy" id="673318"/>
    <lineage>
        <taxon>Bacteria</taxon>
        <taxon>Bacillati</taxon>
        <taxon>Bacillota</taxon>
        <taxon>Bacilli</taxon>
        <taxon>Bacillales</taxon>
        <taxon>Bacillaceae</taxon>
        <taxon>Peribacillus</taxon>
    </lineage>
</organism>
<dbReference type="Proteomes" id="UP000234748">
    <property type="component" value="Unassembled WGS sequence"/>
</dbReference>
<dbReference type="PANTHER" id="PTHR43685">
    <property type="entry name" value="GLYCOSYLTRANSFERASE"/>
    <property type="match status" value="1"/>
</dbReference>
<sequence length="377" mass="44264">MNTEKNVSIIIPSYNRGEILKNTLLSLKRQTYQDSLIQIILINDGSRDNTRQLVNEMGIPNLEYLENSHNKGAGIARNLGLQVAEGDIIIFCDSDFIVPETYVSNHVKEHMNNDKIVVSGMGHWHYILTYDFADAWLPFQKNDLQPMYNDPFIKERMLKGPNLINEEDIHQGDFSKFVCIPRWLKSWVNMFEEIISEYGENLKNFELPWLTFCTGNLSVNRDYLKSFGGFDTNFKRHEDWELGYRLYKDECAFKFAVDAEAYQQLAPQNPKVTQTQKTTYKLLSTKHPNIDILLLSLVLKAGYSFKKISDVLRQHKEVSDFHKTLTNNFEGMLRTYINEIPYENKVKKGKNRKNLRKIRHRFPEWYNSYTALHKREI</sequence>
<dbReference type="AlphaFoldDB" id="A0A2N5M0B8"/>
<accession>A0A2N5M0B8</accession>
<dbReference type="PANTHER" id="PTHR43685:SF3">
    <property type="entry name" value="SLR2126 PROTEIN"/>
    <property type="match status" value="1"/>
</dbReference>
<dbReference type="Gene3D" id="3.90.550.10">
    <property type="entry name" value="Spore Coat Polysaccharide Biosynthesis Protein SpsA, Chain A"/>
    <property type="match status" value="1"/>
</dbReference>
<dbReference type="InterPro" id="IPR001173">
    <property type="entry name" value="Glyco_trans_2-like"/>
</dbReference>
<reference evidence="2 3" key="1">
    <citation type="submission" date="2017-11" db="EMBL/GenBank/DDBJ databases">
        <title>Comparitive Functional Genomics of Dry Heat Resistant strains isolated from the Viking Spacecraft.</title>
        <authorList>
            <person name="Seuylemezian A."/>
            <person name="Cooper K."/>
            <person name="Vaishampayan P."/>
        </authorList>
    </citation>
    <scope>NUCLEOTIDE SEQUENCE [LARGE SCALE GENOMIC DNA]</scope>
    <source>
        <strain evidence="2 3">V1-29</strain>
    </source>
</reference>
<dbReference type="Pfam" id="PF00535">
    <property type="entry name" value="Glycos_transf_2"/>
    <property type="match status" value="1"/>
</dbReference>
<keyword evidence="3" id="KW-1185">Reference proteome</keyword>
<dbReference type="OrthoDB" id="9812302at2"/>
<gene>
    <name evidence="2" type="ORF">CUU66_22055</name>
</gene>
<protein>
    <recommendedName>
        <fullName evidence="1">Glycosyltransferase 2-like domain-containing protein</fullName>
    </recommendedName>
</protein>
<dbReference type="EMBL" id="PGUY01000078">
    <property type="protein sequence ID" value="PLT27798.1"/>
    <property type="molecule type" value="Genomic_DNA"/>
</dbReference>
<dbReference type="InterPro" id="IPR029044">
    <property type="entry name" value="Nucleotide-diphossugar_trans"/>
</dbReference>
<dbReference type="RefSeq" id="WP_101645546.1">
    <property type="nucleotide sequence ID" value="NZ_PGUY01000078.1"/>
</dbReference>
<comment type="caution">
    <text evidence="2">The sequence shown here is derived from an EMBL/GenBank/DDBJ whole genome shotgun (WGS) entry which is preliminary data.</text>
</comment>
<evidence type="ECO:0000313" key="2">
    <source>
        <dbReference type="EMBL" id="PLT27798.1"/>
    </source>
</evidence>
<dbReference type="CDD" id="cd00761">
    <property type="entry name" value="Glyco_tranf_GTA_type"/>
    <property type="match status" value="1"/>
</dbReference>